<dbReference type="InterPro" id="IPR051542">
    <property type="entry name" value="Hydrogenase_cytochrome"/>
</dbReference>
<dbReference type="PANTHER" id="PTHR30485">
    <property type="entry name" value="NI/FE-HYDROGENASE 1 B-TYPE CYTOCHROME SUBUNIT"/>
    <property type="match status" value="1"/>
</dbReference>
<dbReference type="RefSeq" id="WP_069520575.1">
    <property type="nucleotide sequence ID" value="NZ_FOFP01000010.1"/>
</dbReference>
<feature type="domain" description="Cytochrome b561 bacterial/Ni-hydrogenase" evidence="7">
    <location>
        <begin position="9"/>
        <end position="170"/>
    </location>
</feature>
<evidence type="ECO:0000313" key="9">
    <source>
        <dbReference type="Proteomes" id="UP000198512"/>
    </source>
</evidence>
<organism evidence="8 9">
    <name type="scientific">Pseudomonas cuatrocienegasensis</name>
    <dbReference type="NCBI Taxonomy" id="543360"/>
    <lineage>
        <taxon>Bacteria</taxon>
        <taxon>Pseudomonadati</taxon>
        <taxon>Pseudomonadota</taxon>
        <taxon>Gammaproteobacteria</taxon>
        <taxon>Pseudomonadales</taxon>
        <taxon>Pseudomonadaceae</taxon>
        <taxon>Pseudomonas</taxon>
    </lineage>
</organism>
<dbReference type="Gene3D" id="1.20.950.20">
    <property type="entry name" value="Transmembrane di-heme cytochromes, Chain C"/>
    <property type="match status" value="1"/>
</dbReference>
<protein>
    <submittedName>
        <fullName evidence="8">Cytochrome b</fullName>
    </submittedName>
</protein>
<feature type="transmembrane region" description="Helical" evidence="6">
    <location>
        <begin position="42"/>
        <end position="63"/>
    </location>
</feature>
<evidence type="ECO:0000256" key="4">
    <source>
        <dbReference type="ARBA" id="ARBA00022989"/>
    </source>
</evidence>
<proteinExistence type="predicted"/>
<evidence type="ECO:0000256" key="6">
    <source>
        <dbReference type="SAM" id="Phobius"/>
    </source>
</evidence>
<comment type="caution">
    <text evidence="8">The sequence shown here is derived from an EMBL/GenBank/DDBJ whole genome shotgun (WGS) entry which is preliminary data.</text>
</comment>
<dbReference type="Proteomes" id="UP000198512">
    <property type="component" value="Unassembled WGS sequence"/>
</dbReference>
<keyword evidence="9" id="KW-1185">Reference proteome</keyword>
<evidence type="ECO:0000256" key="2">
    <source>
        <dbReference type="ARBA" id="ARBA00022475"/>
    </source>
</evidence>
<evidence type="ECO:0000256" key="1">
    <source>
        <dbReference type="ARBA" id="ARBA00004651"/>
    </source>
</evidence>
<accession>A0ABY1BGD1</accession>
<dbReference type="InterPro" id="IPR011577">
    <property type="entry name" value="Cyt_b561_bac/Ni-Hgenase"/>
</dbReference>
<keyword evidence="2" id="KW-1003">Cell membrane</keyword>
<dbReference type="PANTHER" id="PTHR30485:SF2">
    <property type="entry name" value="BLL0597 PROTEIN"/>
    <property type="match status" value="1"/>
</dbReference>
<evidence type="ECO:0000259" key="7">
    <source>
        <dbReference type="Pfam" id="PF01292"/>
    </source>
</evidence>
<gene>
    <name evidence="8" type="ORF">SAMN05216600_11029</name>
</gene>
<evidence type="ECO:0000256" key="3">
    <source>
        <dbReference type="ARBA" id="ARBA00022692"/>
    </source>
</evidence>
<feature type="transmembrane region" description="Helical" evidence="6">
    <location>
        <begin position="138"/>
        <end position="157"/>
    </location>
</feature>
<dbReference type="Pfam" id="PF01292">
    <property type="entry name" value="Ni_hydr_CYTB"/>
    <property type="match status" value="1"/>
</dbReference>
<feature type="transmembrane region" description="Helical" evidence="6">
    <location>
        <begin position="12"/>
        <end position="30"/>
    </location>
</feature>
<comment type="subcellular location">
    <subcellularLocation>
        <location evidence="1">Cell membrane</location>
        <topology evidence="1">Multi-pass membrane protein</topology>
    </subcellularLocation>
</comment>
<dbReference type="EMBL" id="FOFP01000010">
    <property type="protein sequence ID" value="SEQ80204.1"/>
    <property type="molecule type" value="Genomic_DNA"/>
</dbReference>
<evidence type="ECO:0000313" key="8">
    <source>
        <dbReference type="EMBL" id="SEQ80204.1"/>
    </source>
</evidence>
<keyword evidence="4 6" id="KW-1133">Transmembrane helix</keyword>
<dbReference type="InterPro" id="IPR016174">
    <property type="entry name" value="Di-haem_cyt_TM"/>
</dbReference>
<sequence>MSSTTLRLWDPLIRLFHWSLAGAFLANYFFTEEGENWHRWFGYYAVAWLAIRLVWGFIGTPAARWADFWPTRARLAEHLRALTAGRDYHRLGHSPLGALVMIGMMLLMLGLGVTGFLMEEVDYFWGADLPLEIHEFCANALMALVGLHIAAALFESYRLKENLPLSMVTGKRRKLGSVPVSSRPRTKREQALGD</sequence>
<dbReference type="SUPFAM" id="SSF81342">
    <property type="entry name" value="Transmembrane di-heme cytochromes"/>
    <property type="match status" value="1"/>
</dbReference>
<name>A0ABY1BGD1_9PSED</name>
<reference evidence="8 9" key="1">
    <citation type="submission" date="2016-10" db="EMBL/GenBank/DDBJ databases">
        <authorList>
            <person name="Varghese N."/>
            <person name="Submissions S."/>
        </authorList>
    </citation>
    <scope>NUCLEOTIDE SEQUENCE [LARGE SCALE GENOMIC DNA]</scope>
    <source>
        <strain evidence="8 9">CIP 109853</strain>
    </source>
</reference>
<keyword evidence="3 6" id="KW-0812">Transmembrane</keyword>
<feature type="transmembrane region" description="Helical" evidence="6">
    <location>
        <begin position="96"/>
        <end position="118"/>
    </location>
</feature>
<evidence type="ECO:0000256" key="5">
    <source>
        <dbReference type="ARBA" id="ARBA00023136"/>
    </source>
</evidence>
<keyword evidence="5 6" id="KW-0472">Membrane</keyword>